<name>A0A1I6IQX8_9FIRM</name>
<evidence type="ECO:0000313" key="5">
    <source>
        <dbReference type="Proteomes" id="UP000214760"/>
    </source>
</evidence>
<evidence type="ECO:0000256" key="1">
    <source>
        <dbReference type="SAM" id="MobiDB-lite"/>
    </source>
</evidence>
<evidence type="ECO:0000259" key="3">
    <source>
        <dbReference type="Pfam" id="PF13240"/>
    </source>
</evidence>
<accession>A0A1I6IQX8</accession>
<dbReference type="Pfam" id="PF13240">
    <property type="entry name" value="Zn_Ribbon_1"/>
    <property type="match status" value="1"/>
</dbReference>
<gene>
    <name evidence="4" type="ORF">SAMN02910262_00653</name>
</gene>
<dbReference type="InterPro" id="IPR026870">
    <property type="entry name" value="Zinc_ribbon_dom"/>
</dbReference>
<evidence type="ECO:0000313" key="4">
    <source>
        <dbReference type="EMBL" id="SFR69133.1"/>
    </source>
</evidence>
<organism evidence="4 5">
    <name type="scientific">[Clostridium] aminophilum</name>
    <dbReference type="NCBI Taxonomy" id="1526"/>
    <lineage>
        <taxon>Bacteria</taxon>
        <taxon>Bacillati</taxon>
        <taxon>Bacillota</taxon>
        <taxon>Clostridia</taxon>
        <taxon>Lachnospirales</taxon>
        <taxon>Lachnospiraceae</taxon>
    </lineage>
</organism>
<dbReference type="Proteomes" id="UP000214760">
    <property type="component" value="Unassembled WGS sequence"/>
</dbReference>
<keyword evidence="2" id="KW-1133">Transmembrane helix</keyword>
<dbReference type="RefSeq" id="WP_031471870.1">
    <property type="nucleotide sequence ID" value="NZ_FOZC01000003.1"/>
</dbReference>
<reference evidence="4 5" key="1">
    <citation type="submission" date="2016-10" db="EMBL/GenBank/DDBJ databases">
        <authorList>
            <person name="de Groot N.N."/>
        </authorList>
    </citation>
    <scope>NUCLEOTIDE SEQUENCE [LARGE SCALE GENOMIC DNA]</scope>
    <source>
        <strain evidence="4 5">F</strain>
    </source>
</reference>
<dbReference type="AlphaFoldDB" id="A0A1I6IQX8"/>
<dbReference type="EMBL" id="FOZC01000003">
    <property type="protein sequence ID" value="SFR69133.1"/>
    <property type="molecule type" value="Genomic_DNA"/>
</dbReference>
<keyword evidence="2" id="KW-0812">Transmembrane</keyword>
<evidence type="ECO:0000256" key="2">
    <source>
        <dbReference type="SAM" id="Phobius"/>
    </source>
</evidence>
<sequence>MYCPECGAKVRKDEDICPECGADLWADETSGPTEQELLRMEAWVTKRKVQHRLLSLLGFLLGVMIFFGSILFAAQKLVGSDKVSKIYKKLGISTEEVVSEETVSVENAAGAVLEDQQAENTDVHENETSTAAAKQKAKKG</sequence>
<keyword evidence="2" id="KW-0472">Membrane</keyword>
<feature type="region of interest" description="Disordered" evidence="1">
    <location>
        <begin position="114"/>
        <end position="140"/>
    </location>
</feature>
<feature type="domain" description="Zinc-ribbon" evidence="3">
    <location>
        <begin position="2"/>
        <end position="24"/>
    </location>
</feature>
<proteinExistence type="predicted"/>
<feature type="transmembrane region" description="Helical" evidence="2">
    <location>
        <begin position="53"/>
        <end position="74"/>
    </location>
</feature>
<protein>
    <submittedName>
        <fullName evidence="4">Zinc-ribbon domain-containing protein</fullName>
    </submittedName>
</protein>